<dbReference type="CDD" id="cd02440">
    <property type="entry name" value="AdoMet_MTases"/>
    <property type="match status" value="1"/>
</dbReference>
<dbReference type="AlphaFoldDB" id="A0A238V2G1"/>
<keyword evidence="3 6" id="KW-0489">Methyltransferase</keyword>
<comment type="function">
    <text evidence="6">Specifically methylates the N7 position of a guanine in 16S rRNA.</text>
</comment>
<proteinExistence type="inferred from homology"/>
<keyword evidence="5 6" id="KW-0949">S-adenosyl-L-methionine</keyword>
<evidence type="ECO:0000313" key="9">
    <source>
        <dbReference type="Proteomes" id="UP000198348"/>
    </source>
</evidence>
<dbReference type="GO" id="GO:0005829">
    <property type="term" value="C:cytosol"/>
    <property type="evidence" value="ECO:0007669"/>
    <property type="project" value="TreeGrafter"/>
</dbReference>
<feature type="region of interest" description="Disordered" evidence="7">
    <location>
        <begin position="206"/>
        <end position="228"/>
    </location>
</feature>
<dbReference type="SUPFAM" id="SSF53335">
    <property type="entry name" value="S-adenosyl-L-methionine-dependent methyltransferases"/>
    <property type="match status" value="1"/>
</dbReference>
<dbReference type="InterPro" id="IPR003682">
    <property type="entry name" value="rRNA_ssu_MeTfrase_G"/>
</dbReference>
<feature type="compositionally biased region" description="Basic residues" evidence="7">
    <location>
        <begin position="210"/>
        <end position="228"/>
    </location>
</feature>
<reference evidence="9" key="1">
    <citation type="submission" date="2017-06" db="EMBL/GenBank/DDBJ databases">
        <authorList>
            <person name="Varghese N."/>
            <person name="Submissions S."/>
        </authorList>
    </citation>
    <scope>NUCLEOTIDE SEQUENCE [LARGE SCALE GENOMIC DNA]</scope>
    <source>
        <strain evidence="9">DSM 45207</strain>
    </source>
</reference>
<evidence type="ECO:0000256" key="6">
    <source>
        <dbReference type="HAMAP-Rule" id="MF_00074"/>
    </source>
</evidence>
<evidence type="ECO:0000313" key="8">
    <source>
        <dbReference type="EMBL" id="SNR27773.1"/>
    </source>
</evidence>
<dbReference type="HAMAP" id="MF_00074">
    <property type="entry name" value="16SrRNA_methyltr_G"/>
    <property type="match status" value="1"/>
</dbReference>
<dbReference type="PIRSF" id="PIRSF003078">
    <property type="entry name" value="GidB"/>
    <property type="match status" value="1"/>
</dbReference>
<evidence type="ECO:0000256" key="5">
    <source>
        <dbReference type="ARBA" id="ARBA00022691"/>
    </source>
</evidence>
<dbReference type="Gene3D" id="3.40.50.150">
    <property type="entry name" value="Vaccinia Virus protein VP39"/>
    <property type="match status" value="1"/>
</dbReference>
<protein>
    <recommendedName>
        <fullName evidence="6">Ribosomal RNA small subunit methyltransferase G</fullName>
        <ecNumber evidence="6">2.1.1.-</ecNumber>
    </recommendedName>
    <alternativeName>
        <fullName evidence="6">16S rRNA 7-methylguanosine methyltransferase</fullName>
        <shortName evidence="6">16S rRNA m7G methyltransferase</shortName>
    </alternativeName>
</protein>
<dbReference type="Pfam" id="PF02527">
    <property type="entry name" value="GidB"/>
    <property type="match status" value="1"/>
</dbReference>
<sequence length="228" mass="23937">MREAPEVATTILGPGLDGARRFVDLLAEQGVTRGLIGPREVERLWDRHVLNSAVVAELVASGSTVVDVGSGAGLPGIPLALTRPDLRVVLMESMARRVRWLEEVAAALELGNVEIVRARAESCGVGGADVVIARAVAPMAKLGGWCLPLLRPEGRLLAMKGAGAAEEVERDRAELYRLGGGEPAIVACGSGLLDDPATVVVVQKVSTPGRTKKRTSARARSARRGRAS</sequence>
<dbReference type="PANTHER" id="PTHR31760">
    <property type="entry name" value="S-ADENOSYL-L-METHIONINE-DEPENDENT METHYLTRANSFERASES SUPERFAMILY PROTEIN"/>
    <property type="match status" value="1"/>
</dbReference>
<dbReference type="GO" id="GO:0070043">
    <property type="term" value="F:rRNA (guanine-N7-)-methyltransferase activity"/>
    <property type="evidence" value="ECO:0007669"/>
    <property type="project" value="UniProtKB-UniRule"/>
</dbReference>
<dbReference type="NCBIfam" id="TIGR00138">
    <property type="entry name" value="rsmG_gidB"/>
    <property type="match status" value="1"/>
</dbReference>
<evidence type="ECO:0000256" key="1">
    <source>
        <dbReference type="ARBA" id="ARBA00022490"/>
    </source>
</evidence>
<evidence type="ECO:0000256" key="7">
    <source>
        <dbReference type="SAM" id="MobiDB-lite"/>
    </source>
</evidence>
<evidence type="ECO:0000256" key="4">
    <source>
        <dbReference type="ARBA" id="ARBA00022679"/>
    </source>
</evidence>
<gene>
    <name evidence="6" type="primary">rsmG</name>
    <name evidence="8" type="ORF">SAMN06265360_101117</name>
</gene>
<keyword evidence="1 6" id="KW-0963">Cytoplasm</keyword>
<dbReference type="EC" id="2.1.1.-" evidence="6"/>
<dbReference type="InterPro" id="IPR029063">
    <property type="entry name" value="SAM-dependent_MTases_sf"/>
</dbReference>
<keyword evidence="4 6" id="KW-0808">Transferase</keyword>
<dbReference type="EMBL" id="FZNW01000001">
    <property type="protein sequence ID" value="SNR27773.1"/>
    <property type="molecule type" value="Genomic_DNA"/>
</dbReference>
<comment type="caution">
    <text evidence="6">Lacks conserved residue(s) required for the propagation of feature annotation.</text>
</comment>
<keyword evidence="9" id="KW-1185">Reference proteome</keyword>
<feature type="binding site" evidence="6">
    <location>
        <position position="69"/>
    </location>
    <ligand>
        <name>S-adenosyl-L-methionine</name>
        <dbReference type="ChEBI" id="CHEBI:59789"/>
    </ligand>
</feature>
<comment type="subcellular location">
    <subcellularLocation>
        <location evidence="6">Cytoplasm</location>
    </subcellularLocation>
</comment>
<feature type="binding site" evidence="6">
    <location>
        <position position="134"/>
    </location>
    <ligand>
        <name>S-adenosyl-L-methionine</name>
        <dbReference type="ChEBI" id="CHEBI:59789"/>
    </ligand>
</feature>
<organism evidence="8 9">
    <name type="scientific">Haloechinothrix alba</name>
    <dbReference type="NCBI Taxonomy" id="664784"/>
    <lineage>
        <taxon>Bacteria</taxon>
        <taxon>Bacillati</taxon>
        <taxon>Actinomycetota</taxon>
        <taxon>Actinomycetes</taxon>
        <taxon>Pseudonocardiales</taxon>
        <taxon>Pseudonocardiaceae</taxon>
        <taxon>Haloechinothrix</taxon>
    </lineage>
</organism>
<dbReference type="PANTHER" id="PTHR31760:SF0">
    <property type="entry name" value="S-ADENOSYL-L-METHIONINE-DEPENDENT METHYLTRANSFERASES SUPERFAMILY PROTEIN"/>
    <property type="match status" value="1"/>
</dbReference>
<keyword evidence="2 6" id="KW-0698">rRNA processing</keyword>
<feature type="binding site" evidence="6">
    <location>
        <begin position="120"/>
        <end position="121"/>
    </location>
    <ligand>
        <name>S-adenosyl-L-methionine</name>
        <dbReference type="ChEBI" id="CHEBI:59789"/>
    </ligand>
</feature>
<comment type="similarity">
    <text evidence="6">Belongs to the methyltransferase superfamily. RNA methyltransferase RsmG family.</text>
</comment>
<accession>A0A238V2G1</accession>
<evidence type="ECO:0000256" key="3">
    <source>
        <dbReference type="ARBA" id="ARBA00022603"/>
    </source>
</evidence>
<evidence type="ECO:0000256" key="2">
    <source>
        <dbReference type="ARBA" id="ARBA00022552"/>
    </source>
</evidence>
<name>A0A238V2G1_9PSEU</name>
<dbReference type="Proteomes" id="UP000198348">
    <property type="component" value="Unassembled WGS sequence"/>
</dbReference>
<feature type="binding site" evidence="6">
    <location>
        <position position="74"/>
    </location>
    <ligand>
        <name>S-adenosyl-L-methionine</name>
        <dbReference type="ChEBI" id="CHEBI:59789"/>
    </ligand>
</feature>